<feature type="signal peptide" evidence="6">
    <location>
        <begin position="1"/>
        <end position="18"/>
    </location>
</feature>
<dbReference type="Pfam" id="PF14322">
    <property type="entry name" value="SusD-like_3"/>
    <property type="match status" value="1"/>
</dbReference>
<comment type="caution">
    <text evidence="9">The sequence shown here is derived from an EMBL/GenBank/DDBJ whole genome shotgun (WGS) entry which is preliminary data.</text>
</comment>
<gene>
    <name evidence="9" type="ORF">HMPREF0645_0332</name>
</gene>
<organism evidence="9 10">
    <name type="scientific">Hallella bergensis DSM 17361</name>
    <dbReference type="NCBI Taxonomy" id="585502"/>
    <lineage>
        <taxon>Bacteria</taxon>
        <taxon>Pseudomonadati</taxon>
        <taxon>Bacteroidota</taxon>
        <taxon>Bacteroidia</taxon>
        <taxon>Bacteroidales</taxon>
        <taxon>Prevotellaceae</taxon>
        <taxon>Hallella</taxon>
    </lineage>
</organism>
<evidence type="ECO:0000256" key="1">
    <source>
        <dbReference type="ARBA" id="ARBA00004442"/>
    </source>
</evidence>
<reference evidence="9 10" key="1">
    <citation type="submission" date="2009-10" db="EMBL/GenBank/DDBJ databases">
        <authorList>
            <person name="Qin X."/>
            <person name="Bachman B."/>
            <person name="Battles P."/>
            <person name="Bell A."/>
            <person name="Bess C."/>
            <person name="Bickham C."/>
            <person name="Chaboub L."/>
            <person name="Chen D."/>
            <person name="Coyle M."/>
            <person name="Deiros D.R."/>
            <person name="Dinh H."/>
            <person name="Forbes L."/>
            <person name="Fowler G."/>
            <person name="Francisco L."/>
            <person name="Fu Q."/>
            <person name="Gubbala S."/>
            <person name="Hale W."/>
            <person name="Han Y."/>
            <person name="Hemphill L."/>
            <person name="Highlander S.K."/>
            <person name="Hirani K."/>
            <person name="Hogues M."/>
            <person name="Jackson L."/>
            <person name="Jakkamsetti A."/>
            <person name="Javaid M."/>
            <person name="Jiang H."/>
            <person name="Korchina V."/>
            <person name="Kovar C."/>
            <person name="Lara F."/>
            <person name="Lee S."/>
            <person name="Mata R."/>
            <person name="Mathew T."/>
            <person name="Moen C."/>
            <person name="Morales K."/>
            <person name="Munidasa M."/>
            <person name="Nazareth L."/>
            <person name="Ngo R."/>
            <person name="Nguyen L."/>
            <person name="Okwuonu G."/>
            <person name="Ongeri F."/>
            <person name="Patil S."/>
            <person name="Petrosino J."/>
            <person name="Pham C."/>
            <person name="Pham P."/>
            <person name="Pu L.-L."/>
            <person name="Puazo M."/>
            <person name="Raj R."/>
            <person name="Reid J."/>
            <person name="Rouhana J."/>
            <person name="Saada N."/>
            <person name="Shang Y."/>
            <person name="Simmons D."/>
            <person name="Thornton R."/>
            <person name="Warren J."/>
            <person name="Weissenberger G."/>
            <person name="Zhang J."/>
            <person name="Zhang L."/>
            <person name="Zhou C."/>
            <person name="Zhu D."/>
            <person name="Muzny D."/>
            <person name="Worley K."/>
            <person name="Gibbs R."/>
        </authorList>
    </citation>
    <scope>NUCLEOTIDE SEQUENCE [LARGE SCALE GENOMIC DNA]</scope>
    <source>
        <strain evidence="9 10">DSM 17361</strain>
    </source>
</reference>
<dbReference type="PROSITE" id="PS51257">
    <property type="entry name" value="PROKAR_LIPOPROTEIN"/>
    <property type="match status" value="1"/>
</dbReference>
<evidence type="ECO:0000256" key="6">
    <source>
        <dbReference type="SAM" id="SignalP"/>
    </source>
</evidence>
<feature type="domain" description="RagB/SusD" evidence="7">
    <location>
        <begin position="277"/>
        <end position="483"/>
    </location>
</feature>
<dbReference type="AlphaFoldDB" id="D1PTP7"/>
<dbReference type="Gene3D" id="1.25.40.390">
    <property type="match status" value="1"/>
</dbReference>
<evidence type="ECO:0000256" key="5">
    <source>
        <dbReference type="ARBA" id="ARBA00023237"/>
    </source>
</evidence>
<dbReference type="InterPro" id="IPR011990">
    <property type="entry name" value="TPR-like_helical_dom_sf"/>
</dbReference>
<proteinExistence type="inferred from homology"/>
<name>D1PTP7_9BACT</name>
<evidence type="ECO:0000313" key="9">
    <source>
        <dbReference type="EMBL" id="EFA45233.1"/>
    </source>
</evidence>
<dbReference type="OrthoDB" id="617686at2"/>
<dbReference type="SUPFAM" id="SSF48452">
    <property type="entry name" value="TPR-like"/>
    <property type="match status" value="1"/>
</dbReference>
<evidence type="ECO:0000259" key="8">
    <source>
        <dbReference type="Pfam" id="PF14322"/>
    </source>
</evidence>
<evidence type="ECO:0000259" key="7">
    <source>
        <dbReference type="Pfam" id="PF07980"/>
    </source>
</evidence>
<feature type="domain" description="SusD-like N-terminal" evidence="8">
    <location>
        <begin position="22"/>
        <end position="232"/>
    </location>
</feature>
<sequence>MKKIIYMIAVSASLSFTACEDYLTVDSPDDLTSQSFWRDKADIESALSAAYSQLYFMDYSSDEWTMSEVIWPVEAYREDVVNMGNDAMNYQNWVDLYNYTYTNGNSQVSNYWRHLYRGANFANQILAKSADVPSTNLSESDRKTLMAEAHFLRGYYHMRLLLNWKEIVIRDKYITSGEPAALDKPLSSRLECWDFIIDDLKAATELPESYDPGDVGRATRGAAYAYLGWAYLTRAAEESSGKDEYLKKAVDAFDKVKGYELVPNFESMFNGQNKNSKESIFEMQFTLNDANGANYRTQMHRWIGCSELRGWDEILPSKFLMNEFMKEGKKATDGEYDSRLYATVFYQCDYWNSPEGRIYGKTYDEWFRDDKGAYNRSAFRKFMPATLEKLNMDETAINIPLMRYANVLLMKAEALNQIGQTAQAIELINKVRSVHGNMPKMEGSSKTEVQNQIEHERILEFPLENMRFYDLRRWGKLGVAMKASGRKNFKDSVHDFYPIPQTEHNANGLIK</sequence>
<dbReference type="RefSeq" id="WP_007174681.1">
    <property type="nucleotide sequence ID" value="NZ_GG704782.1"/>
</dbReference>
<evidence type="ECO:0000256" key="2">
    <source>
        <dbReference type="ARBA" id="ARBA00006275"/>
    </source>
</evidence>
<dbReference type="GO" id="GO:0009279">
    <property type="term" value="C:cell outer membrane"/>
    <property type="evidence" value="ECO:0007669"/>
    <property type="project" value="UniProtKB-SubCell"/>
</dbReference>
<comment type="similarity">
    <text evidence="2">Belongs to the SusD family.</text>
</comment>
<dbReference type="Pfam" id="PF07980">
    <property type="entry name" value="SusD_RagB"/>
    <property type="match status" value="1"/>
</dbReference>
<dbReference type="HOGENOM" id="CLU_015553_1_4_10"/>
<accession>D1PTP7</accession>
<keyword evidence="4" id="KW-0472">Membrane</keyword>
<feature type="chain" id="PRO_5003024879" evidence="6">
    <location>
        <begin position="19"/>
        <end position="511"/>
    </location>
</feature>
<keyword evidence="10" id="KW-1185">Reference proteome</keyword>
<keyword evidence="3 6" id="KW-0732">Signal</keyword>
<evidence type="ECO:0000256" key="3">
    <source>
        <dbReference type="ARBA" id="ARBA00022729"/>
    </source>
</evidence>
<protein>
    <submittedName>
        <fullName evidence="9">SusD family protein</fullName>
    </submittedName>
</protein>
<dbReference type="InterPro" id="IPR033985">
    <property type="entry name" value="SusD-like_N"/>
</dbReference>
<keyword evidence="5" id="KW-0998">Cell outer membrane</keyword>
<evidence type="ECO:0000313" key="10">
    <source>
        <dbReference type="Proteomes" id="UP000003160"/>
    </source>
</evidence>
<evidence type="ECO:0000256" key="4">
    <source>
        <dbReference type="ARBA" id="ARBA00023136"/>
    </source>
</evidence>
<comment type="subcellular location">
    <subcellularLocation>
        <location evidence="1">Cell outer membrane</location>
    </subcellularLocation>
</comment>
<dbReference type="eggNOG" id="COG0702">
    <property type="taxonomic scope" value="Bacteria"/>
</dbReference>
<dbReference type="CDD" id="cd08977">
    <property type="entry name" value="SusD"/>
    <property type="match status" value="1"/>
</dbReference>
<dbReference type="InterPro" id="IPR012944">
    <property type="entry name" value="SusD_RagB_dom"/>
</dbReference>
<dbReference type="Proteomes" id="UP000003160">
    <property type="component" value="Unassembled WGS sequence"/>
</dbReference>
<dbReference type="EMBL" id="ACKS01000018">
    <property type="protein sequence ID" value="EFA45233.1"/>
    <property type="molecule type" value="Genomic_DNA"/>
</dbReference>